<keyword evidence="1" id="KW-0732">Signal</keyword>
<accession>A0ABW5DSZ2</accession>
<dbReference type="Proteomes" id="UP001597295">
    <property type="component" value="Unassembled WGS sequence"/>
</dbReference>
<comment type="caution">
    <text evidence="2">The sequence shown here is derived from an EMBL/GenBank/DDBJ whole genome shotgun (WGS) entry which is preliminary data.</text>
</comment>
<proteinExistence type="predicted"/>
<feature type="chain" id="PRO_5045929915" evidence="1">
    <location>
        <begin position="21"/>
        <end position="219"/>
    </location>
</feature>
<protein>
    <submittedName>
        <fullName evidence="2">Uncharacterized protein</fullName>
    </submittedName>
</protein>
<dbReference type="EMBL" id="JBHUIP010000004">
    <property type="protein sequence ID" value="MFD2262405.1"/>
    <property type="molecule type" value="Genomic_DNA"/>
</dbReference>
<evidence type="ECO:0000313" key="2">
    <source>
        <dbReference type="EMBL" id="MFD2262405.1"/>
    </source>
</evidence>
<keyword evidence="3" id="KW-1185">Reference proteome</keyword>
<organism evidence="2 3">
    <name type="scientific">Lacibacterium aquatile</name>
    <dbReference type="NCBI Taxonomy" id="1168082"/>
    <lineage>
        <taxon>Bacteria</taxon>
        <taxon>Pseudomonadati</taxon>
        <taxon>Pseudomonadota</taxon>
        <taxon>Alphaproteobacteria</taxon>
        <taxon>Rhodospirillales</taxon>
        <taxon>Rhodospirillaceae</taxon>
    </lineage>
</organism>
<evidence type="ECO:0000313" key="3">
    <source>
        <dbReference type="Proteomes" id="UP001597295"/>
    </source>
</evidence>
<reference evidence="3" key="1">
    <citation type="journal article" date="2019" name="Int. J. Syst. Evol. Microbiol.">
        <title>The Global Catalogue of Microorganisms (GCM) 10K type strain sequencing project: providing services to taxonomists for standard genome sequencing and annotation.</title>
        <authorList>
            <consortium name="The Broad Institute Genomics Platform"/>
            <consortium name="The Broad Institute Genome Sequencing Center for Infectious Disease"/>
            <person name="Wu L."/>
            <person name="Ma J."/>
        </authorList>
    </citation>
    <scope>NUCLEOTIDE SEQUENCE [LARGE SCALE GENOMIC DNA]</scope>
    <source>
        <strain evidence="3">CGMCC 1.19062</strain>
    </source>
</reference>
<feature type="signal peptide" evidence="1">
    <location>
        <begin position="1"/>
        <end position="20"/>
    </location>
</feature>
<dbReference type="RefSeq" id="WP_379875360.1">
    <property type="nucleotide sequence ID" value="NZ_JBHUIP010000004.1"/>
</dbReference>
<name>A0ABW5DSZ2_9PROT</name>
<gene>
    <name evidence="2" type="ORF">ACFSM5_05850</name>
</gene>
<evidence type="ECO:0000256" key="1">
    <source>
        <dbReference type="SAM" id="SignalP"/>
    </source>
</evidence>
<sequence>MRLYTLIITVFCLAGFPAFAGPLTKRETSDLRFWQTGDFSEDNREVAERGRIAKHATNVRKTPDSLWLKLRDKGWREFPFDPVPDDDSSTLGFNYVFLTHIASKHGYLIGILYYEGLDYLWIDDRNGQVTQFCCTAPIFSPDGGRMLILGSTAEGEDSEYTRLYKLQDKRMVLDRQWLIPGGDVALISWNDDRLRLKPRYASLEGVPSITLNLSTGVLE</sequence>